<reference evidence="2" key="1">
    <citation type="submission" date="2024-08" db="EMBL/GenBank/DDBJ databases">
        <title>Phylogenomic analyses of a clade within the roseobacter group suggest taxonomic reassignments of species of the genera Aestuariivita, Citreicella, Loktanella, Nautella, Pelagibaca, Ruegeria, Thalassobius, Thiobacimonas and Tropicibacter, and the proposal o.</title>
        <authorList>
            <person name="Jeon C.O."/>
        </authorList>
    </citation>
    <scope>NUCLEOTIDE SEQUENCE</scope>
    <source>
        <strain evidence="2">SS1-5</strain>
    </source>
</reference>
<proteinExistence type="predicted"/>
<keyword evidence="3" id="KW-1185">Reference proteome</keyword>
<dbReference type="KEGG" id="yrh:AABB31_20225"/>
<dbReference type="SUPFAM" id="SSF51735">
    <property type="entry name" value="NAD(P)-binding Rossmann-fold domains"/>
    <property type="match status" value="1"/>
</dbReference>
<organism evidence="2 3">
    <name type="scientific">Yoonia rhodophyticola</name>
    <dbReference type="NCBI Taxonomy" id="3137370"/>
    <lineage>
        <taxon>Bacteria</taxon>
        <taxon>Pseudomonadati</taxon>
        <taxon>Pseudomonadota</taxon>
        <taxon>Alphaproteobacteria</taxon>
        <taxon>Rhodobacterales</taxon>
        <taxon>Paracoccaceae</taxon>
        <taxon>Yoonia</taxon>
    </lineage>
</organism>
<dbReference type="InterPro" id="IPR001509">
    <property type="entry name" value="Epimerase_deHydtase"/>
</dbReference>
<dbReference type="RefSeq" id="WP_342076560.1">
    <property type="nucleotide sequence ID" value="NZ_CP151767.2"/>
</dbReference>
<evidence type="ECO:0000259" key="1">
    <source>
        <dbReference type="Pfam" id="PF01370"/>
    </source>
</evidence>
<gene>
    <name evidence="2" type="ORF">AABB31_20225</name>
</gene>
<protein>
    <submittedName>
        <fullName evidence="2">NAD-dependent epimerase/dehydratase family protein</fullName>
    </submittedName>
</protein>
<sequence>MAQTVLILGANGKIGSHAAETFWNAGWTVRRYERGTDMVQAAQGADVIINGLNPPNYHNWATEIPKITRQVIAAAKATGATVIIPGNVYNFGDQPGTFDEDTPQIAETRKGRIRIAMEQAYQASGVQTIILRAGNFIDPNGNGDLMSLLIMRNVSRGKLTTPGDPDSMQAYAYMPDWARAALMLAEKRAQLGQFEDVPFPGHSFTMTELHTRVQTHVTRRLRLSRFPWWLMTILSPFWELAREMREMRYLYTMPHRIGDAKFRRLLPDFTPTPMDEVMLCGLPADINPNKVVRPGNQTVAVG</sequence>
<dbReference type="Proteomes" id="UP001470809">
    <property type="component" value="Chromosome"/>
</dbReference>
<evidence type="ECO:0000313" key="2">
    <source>
        <dbReference type="EMBL" id="WZU67249.1"/>
    </source>
</evidence>
<name>A0AAN0M8Z5_9RHOB</name>
<dbReference type="AlphaFoldDB" id="A0AAN0M8Z5"/>
<accession>A0AAN0M8Z5</accession>
<feature type="domain" description="NAD-dependent epimerase/dehydratase" evidence="1">
    <location>
        <begin position="67"/>
        <end position="191"/>
    </location>
</feature>
<dbReference type="EMBL" id="CP151767">
    <property type="protein sequence ID" value="WZU67249.1"/>
    <property type="molecule type" value="Genomic_DNA"/>
</dbReference>
<dbReference type="Gene3D" id="3.40.50.720">
    <property type="entry name" value="NAD(P)-binding Rossmann-like Domain"/>
    <property type="match status" value="1"/>
</dbReference>
<dbReference type="Pfam" id="PF01370">
    <property type="entry name" value="Epimerase"/>
    <property type="match status" value="1"/>
</dbReference>
<dbReference type="InterPro" id="IPR036291">
    <property type="entry name" value="NAD(P)-bd_dom_sf"/>
</dbReference>
<evidence type="ECO:0000313" key="3">
    <source>
        <dbReference type="Proteomes" id="UP001470809"/>
    </source>
</evidence>